<gene>
    <name evidence="3" type="ORF">HY912_16925</name>
</gene>
<dbReference type="InterPro" id="IPR011089">
    <property type="entry name" value="GmrSD_C"/>
</dbReference>
<dbReference type="Pfam" id="PF03235">
    <property type="entry name" value="GmrSD_N"/>
    <property type="match status" value="1"/>
</dbReference>
<dbReference type="Proteomes" id="UP000807825">
    <property type="component" value="Unassembled WGS sequence"/>
</dbReference>
<feature type="domain" description="GmrSD restriction endonucleases C-terminal" evidence="2">
    <location>
        <begin position="518"/>
        <end position="624"/>
    </location>
</feature>
<protein>
    <submittedName>
        <fullName evidence="3">DUF262 domain-containing protein</fullName>
    </submittedName>
</protein>
<comment type="caution">
    <text evidence="3">The sequence shown here is derived from an EMBL/GenBank/DDBJ whole genome shotgun (WGS) entry which is preliminary data.</text>
</comment>
<evidence type="ECO:0000259" key="1">
    <source>
        <dbReference type="Pfam" id="PF03235"/>
    </source>
</evidence>
<evidence type="ECO:0000313" key="3">
    <source>
        <dbReference type="EMBL" id="MBI5251174.1"/>
    </source>
</evidence>
<evidence type="ECO:0000313" key="4">
    <source>
        <dbReference type="Proteomes" id="UP000807825"/>
    </source>
</evidence>
<evidence type="ECO:0000259" key="2">
    <source>
        <dbReference type="Pfam" id="PF07510"/>
    </source>
</evidence>
<dbReference type="AlphaFoldDB" id="A0A9D6Z4N0"/>
<dbReference type="PANTHER" id="PTHR35149:SF1">
    <property type="entry name" value="DUF5655 DOMAIN-CONTAINING PROTEIN"/>
    <property type="match status" value="1"/>
</dbReference>
<accession>A0A9D6Z4N0</accession>
<feature type="domain" description="GmrSD restriction endonucleases N-terminal" evidence="1">
    <location>
        <begin position="11"/>
        <end position="244"/>
    </location>
</feature>
<dbReference type="InterPro" id="IPR004919">
    <property type="entry name" value="GmrSD_N"/>
</dbReference>
<name>A0A9D6Z4N0_9BACT</name>
<sequence length="649" mass="76483">MNGNTPFPVARLFDRKLFRVPHYQRGYSWEDEQLEDFWGDIQNMPQRGHYTGDICLEQVVNPGELQREIWRGSKWIIDEGYQPYYVIDGQQRLTTIVILMQVIAEELQDGERLGLYFKEKIIADYIYQQLNEEQRDFGAYIFGYAEDHVSFEYFKSEILRHQADAFRGIHTTYTKNLKNAKGFFKNNVPKDRIALRELLRRITQGLKFDMKILNNDPDIYVRFETINNRGKALTTLELLKNRLLHLSTLLPDAIEEQMTGLQDRVKTCWGLIYEFLGKNEEKPLDDDDFLRHHWIISFRDVARKESGGVHRSLLSERFTMNRVARREILFDDINSYVTSLQESVKDWYKMYNPQASDFGSEMAAWLERLNRLGYRVCASLVLATLSWLRRRRRSDEAEAETSLRLATDMLKAVERYIFVVFEISQRRSDAGQKDFYKWAYELCNGSEINAIIDQIDSRTDGFYSIEYFWHYLREQFHGGDDKGWYGWSGLPYFLYEYNNGLQEFRSPEHELDWGLLISPQRGTITIEHVYPQTPEAGEWAAMDVIDPKHRIYLLGSLGNLVALSKQKNSSLGNDSFDLKKRRPPDDRHAIERGYFNGSYAEMEIAEEADWTPQSIKARGHRMLAFMAQRWRITISDEERDKLLLIPFVQ</sequence>
<dbReference type="PANTHER" id="PTHR35149">
    <property type="entry name" value="SLL5132 PROTEIN"/>
    <property type="match status" value="1"/>
</dbReference>
<organism evidence="3 4">
    <name type="scientific">Desulfomonile tiedjei</name>
    <dbReference type="NCBI Taxonomy" id="2358"/>
    <lineage>
        <taxon>Bacteria</taxon>
        <taxon>Pseudomonadati</taxon>
        <taxon>Thermodesulfobacteriota</taxon>
        <taxon>Desulfomonilia</taxon>
        <taxon>Desulfomonilales</taxon>
        <taxon>Desulfomonilaceae</taxon>
        <taxon>Desulfomonile</taxon>
    </lineage>
</organism>
<dbReference type="EMBL" id="JACRDE010000442">
    <property type="protein sequence ID" value="MBI5251174.1"/>
    <property type="molecule type" value="Genomic_DNA"/>
</dbReference>
<reference evidence="3" key="1">
    <citation type="submission" date="2020-07" db="EMBL/GenBank/DDBJ databases">
        <title>Huge and variable diversity of episymbiotic CPR bacteria and DPANN archaea in groundwater ecosystems.</title>
        <authorList>
            <person name="He C.Y."/>
            <person name="Keren R."/>
            <person name="Whittaker M."/>
            <person name="Farag I.F."/>
            <person name="Doudna J."/>
            <person name="Cate J.H.D."/>
            <person name="Banfield J.F."/>
        </authorList>
    </citation>
    <scope>NUCLEOTIDE SEQUENCE</scope>
    <source>
        <strain evidence="3">NC_groundwater_1664_Pr3_B-0.1um_52_9</strain>
    </source>
</reference>
<proteinExistence type="predicted"/>
<dbReference type="Pfam" id="PF07510">
    <property type="entry name" value="GmrSD_C"/>
    <property type="match status" value="1"/>
</dbReference>